<dbReference type="AlphaFoldDB" id="A0A6J4TGW9"/>
<feature type="compositionally biased region" description="Basic and acidic residues" evidence="1">
    <location>
        <begin position="102"/>
        <end position="124"/>
    </location>
</feature>
<accession>A0A6J4TGW9</accession>
<name>A0A6J4TGW9_9ACTN</name>
<evidence type="ECO:0000256" key="1">
    <source>
        <dbReference type="SAM" id="MobiDB-lite"/>
    </source>
</evidence>
<reference evidence="2" key="1">
    <citation type="submission" date="2020-02" db="EMBL/GenBank/DDBJ databases">
        <authorList>
            <person name="Meier V. D."/>
        </authorList>
    </citation>
    <scope>NUCLEOTIDE SEQUENCE</scope>
    <source>
        <strain evidence="2">AVDCRST_MAG30</strain>
    </source>
</reference>
<protein>
    <submittedName>
        <fullName evidence="2">Uncharacterized protein</fullName>
    </submittedName>
</protein>
<feature type="region of interest" description="Disordered" evidence="1">
    <location>
        <begin position="36"/>
        <end position="130"/>
    </location>
</feature>
<feature type="non-terminal residue" evidence="2">
    <location>
        <position position="1"/>
    </location>
</feature>
<feature type="non-terminal residue" evidence="2">
    <location>
        <position position="154"/>
    </location>
</feature>
<proteinExistence type="predicted"/>
<feature type="compositionally biased region" description="Low complexity" evidence="1">
    <location>
        <begin position="75"/>
        <end position="85"/>
    </location>
</feature>
<sequence length="154" mass="16960">GTDLRDADRSIRLRGADPHLRLAARRARLRVAVPRPRRTRRLAAAHRGELRAGEAARQGEGGELGARPVPRRDPGGQAAQGARPAVRGRRASWLYTVPGSVERARPRRAADALAGDRADRDLRPRRLGGQRLPADLLRLGHGARRRRGEEIGRL</sequence>
<evidence type="ECO:0000313" key="2">
    <source>
        <dbReference type="EMBL" id="CAA9522881.1"/>
    </source>
</evidence>
<organism evidence="2">
    <name type="scientific">uncultured Solirubrobacteraceae bacterium</name>
    <dbReference type="NCBI Taxonomy" id="1162706"/>
    <lineage>
        <taxon>Bacteria</taxon>
        <taxon>Bacillati</taxon>
        <taxon>Actinomycetota</taxon>
        <taxon>Thermoleophilia</taxon>
        <taxon>Solirubrobacterales</taxon>
        <taxon>Solirubrobacteraceae</taxon>
        <taxon>environmental samples</taxon>
    </lineage>
</organism>
<gene>
    <name evidence="2" type="ORF">AVDCRST_MAG30-3158</name>
</gene>
<dbReference type="EMBL" id="CADCVS010000405">
    <property type="protein sequence ID" value="CAA9522881.1"/>
    <property type="molecule type" value="Genomic_DNA"/>
</dbReference>